<name>A0ACD5X084_AVESA</name>
<reference evidence="1" key="2">
    <citation type="submission" date="2025-09" db="UniProtKB">
        <authorList>
            <consortium name="EnsemblPlants"/>
        </authorList>
    </citation>
    <scope>IDENTIFICATION</scope>
</reference>
<sequence length="1558" mass="175513">MDCHTINELEHILFDESAEPQALPLSLLEHITNGFSDDKKIGYGGFAVVYKGMLNKGTVAVKKLFQTLDIDEKRFIKEVHCLMKAKHKNIVRFLGYCSDTQGKMLNFEGKLVLADVRQRLLCFEYLPKGSLDKQITDASRGLEWRKRYKIINGICDGLYHLHQMHIVHLDLKPENILLDDNMIPKIADFGLSRCFDENQSQAVASEVIGTMGYLAPEFLFGGRQITFKSDIYSLGIIIIGILTGEKGYPCPDIDTVLERWRNRLEKSQRATQLVQVQVCTEIAIDCTDFNPEKRPDIQHIIDRLRATKNADKSGAEIGASSSSSLAQATVPPSGRTIHLENTMANEVKKSAEELYSITNQNRHFSSMLENSSNVQHVTDIRETTSDVEEALIVGRTEVKQKIVATLSGRITPEFTVLPIYGIGGIGKTTLAQLVFNDSQFTGYSRVWVYVSQNLDLNRIGNSIISQLSEVSHVAEKQMIHNHLRKLLAGKKILIILDDVWEKNPDMLKNLKAMLRLGAGSMLKVIVTTRDEAIAREICHSVEPYKLDTLTDKMCWTIIKQKTTFKDRVDKKQLKHIGREIATKCGGVALAAQTLGYTLNGKTSDEWESVRDNYIWDVSISEDPSSRNHEVLASLLLSYTHMPEWLKLCFSYCAVFPKGHLIVKYDLIHQWIALGFTEHSSIFDSMQLCEKYITQLLGMSFLQHSKTQPLSDGRWDKDVSLFTMHDLVHDLATVILADQINNKGNVGGNRCRYALLTDCSKPLQVSVSSPATLKALHFRDCGKIWLCGDAFSRAECLQVLDLSECFIWKLPYSIGELKHLRFLRAPRILDQTIPSCITELSELNYLNLRSSCNILALPESIGDMKSLMHLDLSGCVGIRELPISFTELKQLVHLDLSHCHMSISEAFGGFTKLQYLNLSVQFATDAKPIRVLAEFIGNLKKLRYLNLSGCMKVIAPSEDQINSLLDSISTLPNLEHLDLSENELSSIPESMGNLRKLHTLNLLGCYELRKLPDSMVNMVSLKVLNVNSWVKLDESVLFLLNAASLPYFVVQASSTKCSSNIIHLQPTNPVELVIDRLENVKSAEEAQSIKLIEKQKIERLTFQWTVSAGRFEDDKEVLEKLVPPSSVQILHITGYINANIPDWLMGIRQYLPNLSEIDLCDFPNCNKLPPLGQLPNLQWLSLCLMKGLEEWNMTYTSGENELLFPKLKKLTIKHCAKLRIKSCLPRSMSLSIVESDNILSPWGESSSHSIASSSSSPITDLYVGNSNVPLHQWRLLHQLPALRSLIITGCSDLTTSPKIIHQLSSLQSLSLRLGCNDQAELPSWLSELASLRELYICHPKLQKLDENTRQLTRLQVLSLSECISMTSLPHWLGELSSLRNLEIEHCEGIRSLPDSIQQLSKLEYLNIHGCPILMKWCESKENKMKVAHIREKFLPRSSNLFEEDIENTYPETTNSLFTATGSKRGNKHKESMIIEETIGLTNMTDAVGNLAASVHGTVTDEVHPDLLYSAVMNTPGFTEEALFAALSHLMDNNAQGSAYMGMQEENRVSWLMNFLRKHY</sequence>
<evidence type="ECO:0000313" key="2">
    <source>
        <dbReference type="Proteomes" id="UP001732700"/>
    </source>
</evidence>
<accession>A0ACD5X084</accession>
<dbReference type="Proteomes" id="UP001732700">
    <property type="component" value="Chromosome 4D"/>
</dbReference>
<reference evidence="1" key="1">
    <citation type="submission" date="2021-05" db="EMBL/GenBank/DDBJ databases">
        <authorList>
            <person name="Scholz U."/>
            <person name="Mascher M."/>
            <person name="Fiebig A."/>
        </authorList>
    </citation>
    <scope>NUCLEOTIDE SEQUENCE [LARGE SCALE GENOMIC DNA]</scope>
</reference>
<dbReference type="EnsemblPlants" id="AVESA.00010b.r2.4DG0730490.1">
    <property type="protein sequence ID" value="AVESA.00010b.r2.4DG0730490.1.CDS"/>
    <property type="gene ID" value="AVESA.00010b.r2.4DG0730490"/>
</dbReference>
<keyword evidence="2" id="KW-1185">Reference proteome</keyword>
<evidence type="ECO:0000313" key="1">
    <source>
        <dbReference type="EnsemblPlants" id="AVESA.00010b.r2.4DG0730490.1.CDS"/>
    </source>
</evidence>
<proteinExistence type="predicted"/>
<protein>
    <submittedName>
        <fullName evidence="1">Uncharacterized protein</fullName>
    </submittedName>
</protein>
<organism evidence="1 2">
    <name type="scientific">Avena sativa</name>
    <name type="common">Oat</name>
    <dbReference type="NCBI Taxonomy" id="4498"/>
    <lineage>
        <taxon>Eukaryota</taxon>
        <taxon>Viridiplantae</taxon>
        <taxon>Streptophyta</taxon>
        <taxon>Embryophyta</taxon>
        <taxon>Tracheophyta</taxon>
        <taxon>Spermatophyta</taxon>
        <taxon>Magnoliopsida</taxon>
        <taxon>Liliopsida</taxon>
        <taxon>Poales</taxon>
        <taxon>Poaceae</taxon>
        <taxon>BOP clade</taxon>
        <taxon>Pooideae</taxon>
        <taxon>Poodae</taxon>
        <taxon>Poeae</taxon>
        <taxon>Poeae Chloroplast Group 1 (Aveneae type)</taxon>
        <taxon>Aveninae</taxon>
        <taxon>Avena</taxon>
    </lineage>
</organism>